<dbReference type="EMBL" id="JBEWTB010000002">
    <property type="protein sequence ID" value="MET4756657.1"/>
    <property type="molecule type" value="Genomic_DNA"/>
</dbReference>
<dbReference type="RefSeq" id="WP_354010982.1">
    <property type="nucleotide sequence ID" value="NZ_JBEWTA010000001.1"/>
</dbReference>
<accession>A0ABV2SFV7</accession>
<dbReference type="PROSITE" id="PS51257">
    <property type="entry name" value="PROKAR_LIPOPROTEIN"/>
    <property type="match status" value="1"/>
</dbReference>
<feature type="signal peptide" evidence="1">
    <location>
        <begin position="1"/>
        <end position="16"/>
    </location>
</feature>
<evidence type="ECO:0008006" key="4">
    <source>
        <dbReference type="Google" id="ProtNLM"/>
    </source>
</evidence>
<evidence type="ECO:0000313" key="3">
    <source>
        <dbReference type="Proteomes" id="UP001549366"/>
    </source>
</evidence>
<reference evidence="2 3" key="1">
    <citation type="submission" date="2024-06" db="EMBL/GenBank/DDBJ databases">
        <title>Genomic Encyclopedia of Type Strains, Phase V (KMG-V): Genome sequencing to study the core and pangenomes of soil and plant-associated prokaryotes.</title>
        <authorList>
            <person name="Whitman W."/>
        </authorList>
    </citation>
    <scope>NUCLEOTIDE SEQUENCE [LARGE SCALE GENOMIC DNA]</scope>
    <source>
        <strain evidence="2 3">NE40</strain>
    </source>
</reference>
<proteinExistence type="predicted"/>
<dbReference type="InterPro" id="IPR021242">
    <property type="entry name" value="DUF2799"/>
</dbReference>
<protein>
    <recommendedName>
        <fullName evidence="4">DUF2799 domain-containing protein</fullName>
    </recommendedName>
</protein>
<organism evidence="2 3">
    <name type="scientific">Endozoicomonas lisbonensis</name>
    <dbReference type="NCBI Taxonomy" id="3120522"/>
    <lineage>
        <taxon>Bacteria</taxon>
        <taxon>Pseudomonadati</taxon>
        <taxon>Pseudomonadota</taxon>
        <taxon>Gammaproteobacteria</taxon>
        <taxon>Oceanospirillales</taxon>
        <taxon>Endozoicomonadaceae</taxon>
        <taxon>Endozoicomonas</taxon>
    </lineage>
</organism>
<dbReference type="Pfam" id="PF10973">
    <property type="entry name" value="DUF2799"/>
    <property type="match status" value="1"/>
</dbReference>
<comment type="caution">
    <text evidence="2">The sequence shown here is derived from an EMBL/GenBank/DDBJ whole genome shotgun (WGS) entry which is preliminary data.</text>
</comment>
<dbReference type="Proteomes" id="UP001549366">
    <property type="component" value="Unassembled WGS sequence"/>
</dbReference>
<keyword evidence="3" id="KW-1185">Reference proteome</keyword>
<gene>
    <name evidence="2" type="ORF">V5J35_001849</name>
</gene>
<feature type="chain" id="PRO_5046632489" description="DUF2799 domain-containing protein" evidence="1">
    <location>
        <begin position="17"/>
        <end position="140"/>
    </location>
</feature>
<keyword evidence="1" id="KW-0732">Signal</keyword>
<evidence type="ECO:0000256" key="1">
    <source>
        <dbReference type="SAM" id="SignalP"/>
    </source>
</evidence>
<sequence length="140" mass="15782">MKQFTLALALSTLAMAGCSTTPSPQQLASEGNWEQLGQMDGSKGLTERSNSELSELHKLDSQNFDLYKQGYATGIAEFCTPETGYFLGLSGLSYGGQCARFDHENEYIQSWEDGLFEYDNARWDQEIQYYDYETFYGGVQ</sequence>
<name>A0ABV2SFV7_9GAMM</name>
<evidence type="ECO:0000313" key="2">
    <source>
        <dbReference type="EMBL" id="MET4756657.1"/>
    </source>
</evidence>